<keyword evidence="1 2" id="KW-0597">Phosphoprotein</keyword>
<evidence type="ECO:0000313" key="6">
    <source>
        <dbReference type="Proteomes" id="UP000239068"/>
    </source>
</evidence>
<dbReference type="GO" id="GO:0003677">
    <property type="term" value="F:DNA binding"/>
    <property type="evidence" value="ECO:0007669"/>
    <property type="project" value="InterPro"/>
</dbReference>
<dbReference type="InterPro" id="IPR007492">
    <property type="entry name" value="LytTR_DNA-bd_dom"/>
</dbReference>
<dbReference type="AlphaFoldDB" id="A0A2S7WVM3"/>
<evidence type="ECO:0008006" key="7">
    <source>
        <dbReference type="Google" id="ProtNLM"/>
    </source>
</evidence>
<reference evidence="5 6" key="1">
    <citation type="submission" date="2016-12" db="EMBL/GenBank/DDBJ databases">
        <title>Trade-off between light-utilization and light-protection in marine flavobacteria.</title>
        <authorList>
            <person name="Kumagai Y."/>
            <person name="Yoshizawa S."/>
            <person name="Kogure K."/>
            <person name="Iwasaki W."/>
        </authorList>
    </citation>
    <scope>NUCLEOTIDE SEQUENCE [LARGE SCALE GENOMIC DNA]</scope>
    <source>
        <strain evidence="5 6">ATCC 43844</strain>
    </source>
</reference>
<dbReference type="RefSeq" id="WP_105020179.1">
    <property type="nucleotide sequence ID" value="NZ_MSCM01000001.1"/>
</dbReference>
<accession>A0A2S7WVM3</accession>
<dbReference type="SMART" id="SM00850">
    <property type="entry name" value="LytTR"/>
    <property type="match status" value="1"/>
</dbReference>
<keyword evidence="6" id="KW-1185">Reference proteome</keyword>
<feature type="domain" description="Response regulatory" evidence="3">
    <location>
        <begin position="6"/>
        <end position="121"/>
    </location>
</feature>
<dbReference type="Pfam" id="PF04397">
    <property type="entry name" value="LytTR"/>
    <property type="match status" value="1"/>
</dbReference>
<dbReference type="PANTHER" id="PTHR44591:SF3">
    <property type="entry name" value="RESPONSE REGULATORY DOMAIN-CONTAINING PROTEIN"/>
    <property type="match status" value="1"/>
</dbReference>
<organism evidence="5 6">
    <name type="scientific">Polaribacter glomeratus</name>
    <dbReference type="NCBI Taxonomy" id="102"/>
    <lineage>
        <taxon>Bacteria</taxon>
        <taxon>Pseudomonadati</taxon>
        <taxon>Bacteroidota</taxon>
        <taxon>Flavobacteriia</taxon>
        <taxon>Flavobacteriales</taxon>
        <taxon>Flavobacteriaceae</taxon>
    </lineage>
</organism>
<dbReference type="PROSITE" id="PS50110">
    <property type="entry name" value="RESPONSE_REGULATORY"/>
    <property type="match status" value="1"/>
</dbReference>
<comment type="caution">
    <text evidence="5">The sequence shown here is derived from an EMBL/GenBank/DDBJ whole genome shotgun (WGS) entry which is preliminary data.</text>
</comment>
<dbReference type="Proteomes" id="UP000239068">
    <property type="component" value="Unassembled WGS sequence"/>
</dbReference>
<dbReference type="CDD" id="cd17534">
    <property type="entry name" value="REC_DC-like"/>
    <property type="match status" value="1"/>
</dbReference>
<dbReference type="Gene3D" id="3.40.50.2300">
    <property type="match status" value="1"/>
</dbReference>
<evidence type="ECO:0000313" key="5">
    <source>
        <dbReference type="EMBL" id="PQJ81607.1"/>
    </source>
</evidence>
<feature type="modified residue" description="4-aspartylphosphate" evidence="2">
    <location>
        <position position="56"/>
    </location>
</feature>
<dbReference type="Gene3D" id="2.40.50.1020">
    <property type="entry name" value="LytTr DNA-binding domain"/>
    <property type="match status" value="1"/>
</dbReference>
<sequence>MNKKIKILIVEDNVIIADDLKFTLENLGYEVVACLISYEEAISFLEENSIDLAFLDISLSTKKTGIDIANYINEQTKVPFIYLTSNSDDATIRLASKTNPNAYLVKPFDSNNLKAAIEIAINNHVSLDLNLVEEFVFVKKNEFHQKILINDIAYIKSDNVYLELHCKENIKHLLRSTLKSFIEKLPESFLQCHKSYVINLNYVSAFSTKSVIVNDKKIPISSQFKGAFKNFIK</sequence>
<feature type="domain" description="HTH LytTR-type" evidence="4">
    <location>
        <begin position="146"/>
        <end position="203"/>
    </location>
</feature>
<evidence type="ECO:0000259" key="4">
    <source>
        <dbReference type="PROSITE" id="PS50930"/>
    </source>
</evidence>
<evidence type="ECO:0000256" key="1">
    <source>
        <dbReference type="ARBA" id="ARBA00022553"/>
    </source>
</evidence>
<proteinExistence type="predicted"/>
<dbReference type="Pfam" id="PF00072">
    <property type="entry name" value="Response_reg"/>
    <property type="match status" value="1"/>
</dbReference>
<dbReference type="EMBL" id="MSCM01000001">
    <property type="protein sequence ID" value="PQJ81607.1"/>
    <property type="molecule type" value="Genomic_DNA"/>
</dbReference>
<dbReference type="PANTHER" id="PTHR44591">
    <property type="entry name" value="STRESS RESPONSE REGULATOR PROTEIN 1"/>
    <property type="match status" value="1"/>
</dbReference>
<dbReference type="InterPro" id="IPR050595">
    <property type="entry name" value="Bact_response_regulator"/>
</dbReference>
<dbReference type="InterPro" id="IPR011006">
    <property type="entry name" value="CheY-like_superfamily"/>
</dbReference>
<dbReference type="SMART" id="SM00448">
    <property type="entry name" value="REC"/>
    <property type="match status" value="1"/>
</dbReference>
<dbReference type="SUPFAM" id="SSF52172">
    <property type="entry name" value="CheY-like"/>
    <property type="match status" value="1"/>
</dbReference>
<dbReference type="GO" id="GO:0000160">
    <property type="term" value="P:phosphorelay signal transduction system"/>
    <property type="evidence" value="ECO:0007669"/>
    <property type="project" value="InterPro"/>
</dbReference>
<dbReference type="PROSITE" id="PS50930">
    <property type="entry name" value="HTH_LYTTR"/>
    <property type="match status" value="1"/>
</dbReference>
<gene>
    <name evidence="5" type="ORF">BTO16_03065</name>
</gene>
<protein>
    <recommendedName>
        <fullName evidence="7">DNA-binding response regulator</fullName>
    </recommendedName>
</protein>
<dbReference type="OrthoDB" id="2962330at2"/>
<name>A0A2S7WVM3_9FLAO</name>
<evidence type="ECO:0000256" key="2">
    <source>
        <dbReference type="PROSITE-ProRule" id="PRU00169"/>
    </source>
</evidence>
<evidence type="ECO:0000259" key="3">
    <source>
        <dbReference type="PROSITE" id="PS50110"/>
    </source>
</evidence>
<dbReference type="InterPro" id="IPR001789">
    <property type="entry name" value="Sig_transdc_resp-reg_receiver"/>
</dbReference>